<evidence type="ECO:0000256" key="3">
    <source>
        <dbReference type="ARBA" id="ARBA00023163"/>
    </source>
</evidence>
<reference evidence="6 7" key="1">
    <citation type="submission" date="2018-10" db="EMBL/GenBank/DDBJ databases">
        <title>Isolation from cow dung.</title>
        <authorList>
            <person name="Ling L."/>
        </authorList>
    </citation>
    <scope>NUCLEOTIDE SEQUENCE [LARGE SCALE GENOMIC DNA]</scope>
    <source>
        <strain evidence="6 7">NEAU-LL90</strain>
    </source>
</reference>
<dbReference type="Proteomes" id="UP000279275">
    <property type="component" value="Unassembled WGS sequence"/>
</dbReference>
<evidence type="ECO:0000256" key="1">
    <source>
        <dbReference type="ARBA" id="ARBA00023015"/>
    </source>
</evidence>
<gene>
    <name evidence="6" type="ORF">EBN03_20955</name>
</gene>
<keyword evidence="3" id="KW-0804">Transcription</keyword>
<evidence type="ECO:0000313" key="6">
    <source>
        <dbReference type="EMBL" id="RMI30550.1"/>
    </source>
</evidence>
<dbReference type="Pfam" id="PF00440">
    <property type="entry name" value="TetR_N"/>
    <property type="match status" value="1"/>
</dbReference>
<dbReference type="SUPFAM" id="SSF46689">
    <property type="entry name" value="Homeodomain-like"/>
    <property type="match status" value="1"/>
</dbReference>
<dbReference type="PANTHER" id="PTHR47506:SF1">
    <property type="entry name" value="HTH-TYPE TRANSCRIPTIONAL REGULATOR YJDC"/>
    <property type="match status" value="1"/>
</dbReference>
<keyword evidence="1" id="KW-0805">Transcription regulation</keyword>
<dbReference type="PRINTS" id="PR00455">
    <property type="entry name" value="HTHTETR"/>
</dbReference>
<name>A0A3M2L1E1_9NOCA</name>
<dbReference type="InterPro" id="IPR001647">
    <property type="entry name" value="HTH_TetR"/>
</dbReference>
<dbReference type="PANTHER" id="PTHR47506">
    <property type="entry name" value="TRANSCRIPTIONAL REGULATORY PROTEIN"/>
    <property type="match status" value="1"/>
</dbReference>
<dbReference type="GO" id="GO:0003677">
    <property type="term" value="F:DNA binding"/>
    <property type="evidence" value="ECO:0007669"/>
    <property type="project" value="UniProtKB-UniRule"/>
</dbReference>
<evidence type="ECO:0000256" key="2">
    <source>
        <dbReference type="ARBA" id="ARBA00023125"/>
    </source>
</evidence>
<feature type="DNA-binding region" description="H-T-H motif" evidence="4">
    <location>
        <begin position="74"/>
        <end position="93"/>
    </location>
</feature>
<dbReference type="InterPro" id="IPR009057">
    <property type="entry name" value="Homeodomain-like_sf"/>
</dbReference>
<comment type="caution">
    <text evidence="6">The sequence shown here is derived from an EMBL/GenBank/DDBJ whole genome shotgun (WGS) entry which is preliminary data.</text>
</comment>
<keyword evidence="2 4" id="KW-0238">DNA-binding</keyword>
<dbReference type="EMBL" id="RFFH01000009">
    <property type="protein sequence ID" value="RMI30550.1"/>
    <property type="molecule type" value="Genomic_DNA"/>
</dbReference>
<accession>A0A3M2L1E1</accession>
<proteinExistence type="predicted"/>
<keyword evidence="7" id="KW-1185">Reference proteome</keyword>
<dbReference type="PROSITE" id="PS50977">
    <property type="entry name" value="HTH_TETR_2"/>
    <property type="match status" value="1"/>
</dbReference>
<dbReference type="AlphaFoldDB" id="A0A3M2L1E1"/>
<dbReference type="OrthoDB" id="4331447at2"/>
<sequence>MPAVQHSTRLRTRALVQNLDILPDVTAKSDSTAKRRPGRRIRGLDADQRADQRRDLLLETALELFARDGYAGTSIEALCQAAYVGNKAFYEHFSTKEACYLELLQRNTHTIVGTVEAALADLPDDEATGTRLLASALTHAVTDDPRIAAVTFGQAAGISPTIERQRRANRRQSATLVSALWRHYGTDGPHEHLAIAVVGGLFDLVSDALDRSSYAPTAADIDELIAQLTDFALVVRAGMRHNHNR</sequence>
<evidence type="ECO:0000256" key="4">
    <source>
        <dbReference type="PROSITE-ProRule" id="PRU00335"/>
    </source>
</evidence>
<organism evidence="6 7">
    <name type="scientific">Nocardia stercoris</name>
    <dbReference type="NCBI Taxonomy" id="2483361"/>
    <lineage>
        <taxon>Bacteria</taxon>
        <taxon>Bacillati</taxon>
        <taxon>Actinomycetota</taxon>
        <taxon>Actinomycetes</taxon>
        <taxon>Mycobacteriales</taxon>
        <taxon>Nocardiaceae</taxon>
        <taxon>Nocardia</taxon>
    </lineage>
</organism>
<feature type="domain" description="HTH tetR-type" evidence="5">
    <location>
        <begin position="51"/>
        <end position="111"/>
    </location>
</feature>
<evidence type="ECO:0000259" key="5">
    <source>
        <dbReference type="PROSITE" id="PS50977"/>
    </source>
</evidence>
<dbReference type="Gene3D" id="1.10.357.10">
    <property type="entry name" value="Tetracycline Repressor, domain 2"/>
    <property type="match status" value="1"/>
</dbReference>
<evidence type="ECO:0000313" key="7">
    <source>
        <dbReference type="Proteomes" id="UP000279275"/>
    </source>
</evidence>
<protein>
    <submittedName>
        <fullName evidence="6">TetR/AcrR family transcriptional regulator</fullName>
    </submittedName>
</protein>